<keyword evidence="3" id="KW-0245">EGF-like domain</keyword>
<evidence type="ECO:0000313" key="7">
    <source>
        <dbReference type="Proteomes" id="UP001175271"/>
    </source>
</evidence>
<dbReference type="PROSITE" id="PS01186">
    <property type="entry name" value="EGF_2"/>
    <property type="match status" value="1"/>
</dbReference>
<evidence type="ECO:0000256" key="2">
    <source>
        <dbReference type="ARBA" id="ARBA00023157"/>
    </source>
</evidence>
<keyword evidence="1" id="KW-0732">Signal</keyword>
<dbReference type="GO" id="GO:0005576">
    <property type="term" value="C:extracellular region"/>
    <property type="evidence" value="ECO:0007669"/>
    <property type="project" value="TreeGrafter"/>
</dbReference>
<feature type="region of interest" description="Disordered" evidence="4">
    <location>
        <begin position="15"/>
        <end position="41"/>
    </location>
</feature>
<evidence type="ECO:0000259" key="5">
    <source>
        <dbReference type="PROSITE" id="PS50026"/>
    </source>
</evidence>
<dbReference type="PANTHER" id="PTHR14949:SF56">
    <property type="entry name" value="EGF-LIKE-DOMAIN, MULTIPLE 7"/>
    <property type="match status" value="1"/>
</dbReference>
<feature type="disulfide bond" evidence="3">
    <location>
        <begin position="96"/>
        <end position="105"/>
    </location>
</feature>
<gene>
    <name evidence="6" type="ORF">QR680_001926</name>
</gene>
<proteinExistence type="predicted"/>
<organism evidence="6 7">
    <name type="scientific">Steinernema hermaphroditum</name>
    <dbReference type="NCBI Taxonomy" id="289476"/>
    <lineage>
        <taxon>Eukaryota</taxon>
        <taxon>Metazoa</taxon>
        <taxon>Ecdysozoa</taxon>
        <taxon>Nematoda</taxon>
        <taxon>Chromadorea</taxon>
        <taxon>Rhabditida</taxon>
        <taxon>Tylenchina</taxon>
        <taxon>Panagrolaimomorpha</taxon>
        <taxon>Strongyloidoidea</taxon>
        <taxon>Steinernematidae</taxon>
        <taxon>Steinernema</taxon>
    </lineage>
</organism>
<dbReference type="PROSITE" id="PS50026">
    <property type="entry name" value="EGF_3"/>
    <property type="match status" value="1"/>
</dbReference>
<evidence type="ECO:0000256" key="3">
    <source>
        <dbReference type="PROSITE-ProRule" id="PRU00076"/>
    </source>
</evidence>
<keyword evidence="7" id="KW-1185">Reference proteome</keyword>
<feature type="domain" description="EGF-like" evidence="5">
    <location>
        <begin position="74"/>
        <end position="106"/>
    </location>
</feature>
<feature type="compositionally biased region" description="Low complexity" evidence="4">
    <location>
        <begin position="532"/>
        <end position="547"/>
    </location>
</feature>
<name>A0AA39H0H4_9BILA</name>
<dbReference type="EMBL" id="JAUCMV010000005">
    <property type="protein sequence ID" value="KAK0396967.1"/>
    <property type="molecule type" value="Genomic_DNA"/>
</dbReference>
<dbReference type="PANTHER" id="PTHR14949">
    <property type="entry name" value="EGF-LIKE-DOMAIN, MULTIPLE 7, 8"/>
    <property type="match status" value="1"/>
</dbReference>
<protein>
    <recommendedName>
        <fullName evidence="5">EGF-like domain-containing protein</fullName>
    </recommendedName>
</protein>
<feature type="region of interest" description="Disordered" evidence="4">
    <location>
        <begin position="529"/>
        <end position="554"/>
    </location>
</feature>
<evidence type="ECO:0000256" key="1">
    <source>
        <dbReference type="ARBA" id="ARBA00022729"/>
    </source>
</evidence>
<keyword evidence="2 3" id="KW-1015">Disulfide bond</keyword>
<dbReference type="PROSITE" id="PS00022">
    <property type="entry name" value="EGF_1"/>
    <property type="match status" value="2"/>
</dbReference>
<dbReference type="Gene3D" id="2.10.25.10">
    <property type="entry name" value="Laminin"/>
    <property type="match status" value="2"/>
</dbReference>
<sequence length="1675" mass="184073">MYCLADLTYTSPTATLASTTSSSSTNVTPGNTTPSSLLPVTTTSPTPMSKCQNDGLEYCGQCHCSSKYIGPEGDASLCNNYECLNYGILSNGVCHCPPGFLGFHCEPVRCVSEQLHSVARPQSLSLYVSWNFALKSSFDYVNETFYEFSKNHTDVTINIMFNEDSVQCSTPKCVAEAFQKNHELKQPSEIPIERIRQLVDISDFQSHVIIWTDVALAQNNPEELNELLQVAIAKRVKISAYVYRPNLKVHQGCISSTAYLCDDFKDLRRVVNSTLGVFLAPYRPLPIATTFTNETLSSLSEKIVSSQYAHTVLSTAGAASCSNIFVQHPMGISNTTYLALTSLSDNAANIMEYAGGTADVVANAGRWILFKLKEPGTILTFKDNFPCYYEVWAVDAKDSLSVGFTSNPDADVTSTVPFTDFQQNLIVLLYTGDDIKSAQVELIRGDNVASLDNGTETQLAVRQCQYNYLVPYKVQCSNEGESQITITLNGGLYSEVVPLYCSKPFNDKYFPSLSVDQFDYDYEFDQDSTNQTSTAEVSTTATATTETKPVPQTLCPEPNANRTFALVLANDYHLVQSLFNVSDRSSLMKPLLTYLQNVPYSNYAIGFLNDNSKCLLKSATDLRGFKNILLNNIVDSKASASEWDFAECIKNVLNDASVQSYSDLFVITPNGIGKSAGYGDTLKAIYSKRITVTTISQNISDCHIQTAGDNMGIMALSTLSGGFAMCSPYTAEIGMFISNYHTISNTPSVFINMETSANNFAYTTQSFYVANDSDFIFSTTCTAVCLLTVDNSTTPISPFSVTTSMAFFSVNLTTGMHSLSIQSAFTTDIMYKLSILGEETSDLRLAFEAETLGIQPYLTYGNGVNPVIGGNLSSNFNLAVTVTTKDSIVATNVPFNSDINPCFPQKLESSFICNDDYKIYYLEISSENFTTRTYPFACVPSEKENICVHGELISGKCACYPGWKLPHCAEPEICLNGGTPVSSSCKCPQYFHGTQCEKYSGECEPTDVAETLRYDSQFGTVTIVVQDDIIPQLASLKNLNIGFARQYTLVRFSCDSKSNCSVCSLFTNDRKHFTELFNKDSEAVPKQCKYEMKDPLEVALDTQISTRGLLIFIANNATFSDYAPTNTVFRLAAKRRAEIRFVSINELPDDGKLKSISLNPVVKYDANYFDEYINGILPTTNSSDKALYVVTRGSEDLEISAQSDSVYFLSFAKDMPDIPVVGAKKVSDQIFVVNASSLTEKKLNIVAKGIEYTVEELTTQKIAFALNRDVHNEEREFGIIATKGSYFNFYSSAVTSENVTIVSFGNFSAMATRKSTKNCHYKWTSFVTCDTPGIKSVTISWITEKLQHNRTIDVFCIPESSDLCSTNHSNETDNGCVCDSNWSDIDCSRPSCNGGILDGTVCNCKFPLFGDTCSSPVPTSPAPTSTSTLPATSTTSTSSTTVVTTTIRPKSCVFNVNITLFLFYDASNASEPYIDQYRSIFKMLVSDFNFGSNNSYVALYDMTDSRPSAYESLCSNGMNIDASIKDIRKSPAKPGVIQNDLSIINRLTNYIVNKGCQSYKPPKSIYVVYLASGSYGSGSNVNASVKEIKDMEGKIIPIVVPFSQTGSFWQKFANQTALESNHDVVYFPGESDSDHRNLVDQIWTRVCLDSHIIDSTATALPPASSELQKASLSTS</sequence>
<evidence type="ECO:0000313" key="6">
    <source>
        <dbReference type="EMBL" id="KAK0396967.1"/>
    </source>
</evidence>
<comment type="caution">
    <text evidence="6">The sequence shown here is derived from an EMBL/GenBank/DDBJ whole genome shotgun (WGS) entry which is preliminary data.</text>
</comment>
<dbReference type="SMART" id="SM00181">
    <property type="entry name" value="EGF"/>
    <property type="match status" value="3"/>
</dbReference>
<reference evidence="6" key="1">
    <citation type="submission" date="2023-06" db="EMBL/GenBank/DDBJ databases">
        <title>Genomic analysis of the entomopathogenic nematode Steinernema hermaphroditum.</title>
        <authorList>
            <person name="Schwarz E.M."/>
            <person name="Heppert J.K."/>
            <person name="Baniya A."/>
            <person name="Schwartz H.T."/>
            <person name="Tan C.-H."/>
            <person name="Antoshechkin I."/>
            <person name="Sternberg P.W."/>
            <person name="Goodrich-Blair H."/>
            <person name="Dillman A.R."/>
        </authorList>
    </citation>
    <scope>NUCLEOTIDE SEQUENCE</scope>
    <source>
        <strain evidence="6">PS9179</strain>
        <tissue evidence="6">Whole animal</tissue>
    </source>
</reference>
<dbReference type="InterPro" id="IPR050969">
    <property type="entry name" value="Dev_Signal_Modulators"/>
</dbReference>
<dbReference type="Proteomes" id="UP001175271">
    <property type="component" value="Unassembled WGS sequence"/>
</dbReference>
<comment type="caution">
    <text evidence="3">Lacks conserved residue(s) required for the propagation of feature annotation.</text>
</comment>
<evidence type="ECO:0000256" key="4">
    <source>
        <dbReference type="SAM" id="MobiDB-lite"/>
    </source>
</evidence>
<dbReference type="GO" id="GO:0009986">
    <property type="term" value="C:cell surface"/>
    <property type="evidence" value="ECO:0007669"/>
    <property type="project" value="TreeGrafter"/>
</dbReference>
<dbReference type="GO" id="GO:0005102">
    <property type="term" value="F:signaling receptor binding"/>
    <property type="evidence" value="ECO:0007669"/>
    <property type="project" value="TreeGrafter"/>
</dbReference>
<dbReference type="InterPro" id="IPR000742">
    <property type="entry name" value="EGF"/>
</dbReference>
<accession>A0AA39H0H4</accession>